<dbReference type="InterPro" id="IPR051104">
    <property type="entry name" value="FAD_monoxygenase"/>
</dbReference>
<reference evidence="4" key="1">
    <citation type="submission" date="2020-04" db="EMBL/GenBank/DDBJ databases">
        <title>Hybrid Assembly of Korean Phytophthora infestans isolates.</title>
        <authorList>
            <person name="Prokchorchik M."/>
            <person name="Lee Y."/>
            <person name="Seo J."/>
            <person name="Cho J.-H."/>
            <person name="Park Y.-E."/>
            <person name="Jang D.-C."/>
            <person name="Im J.-S."/>
            <person name="Choi J.-G."/>
            <person name="Park H.-J."/>
            <person name="Lee G.-B."/>
            <person name="Lee Y.-G."/>
            <person name="Hong S.-Y."/>
            <person name="Cho K."/>
            <person name="Sohn K.H."/>
        </authorList>
    </citation>
    <scope>NUCLEOTIDE SEQUENCE</scope>
    <source>
        <strain evidence="4">KR_1_A1</strain>
    </source>
</reference>
<evidence type="ECO:0000256" key="3">
    <source>
        <dbReference type="ARBA" id="ARBA00023002"/>
    </source>
</evidence>
<accession>A0A833VVJ5</accession>
<dbReference type="AlphaFoldDB" id="A0A833VVJ5"/>
<evidence type="ECO:0000313" key="5">
    <source>
        <dbReference type="Proteomes" id="UP000602510"/>
    </source>
</evidence>
<name>A0A833VVJ5_PHYIN</name>
<evidence type="ECO:0000313" key="4">
    <source>
        <dbReference type="EMBL" id="KAF4030544.1"/>
    </source>
</evidence>
<evidence type="ECO:0000256" key="2">
    <source>
        <dbReference type="ARBA" id="ARBA00022827"/>
    </source>
</evidence>
<dbReference type="GO" id="GO:0044550">
    <property type="term" value="P:secondary metabolite biosynthetic process"/>
    <property type="evidence" value="ECO:0007669"/>
    <property type="project" value="TreeGrafter"/>
</dbReference>
<keyword evidence="1" id="KW-0285">Flavoprotein</keyword>
<dbReference type="PANTHER" id="PTHR46720">
    <property type="entry name" value="HYDROXYLASE, PUTATIVE (AFU_ORTHOLOGUE AFUA_3G01460)-RELATED"/>
    <property type="match status" value="1"/>
</dbReference>
<evidence type="ECO:0000256" key="1">
    <source>
        <dbReference type="ARBA" id="ARBA00022630"/>
    </source>
</evidence>
<organism evidence="4 5">
    <name type="scientific">Phytophthora infestans</name>
    <name type="common">Potato late blight agent</name>
    <name type="synonym">Botrytis infestans</name>
    <dbReference type="NCBI Taxonomy" id="4787"/>
    <lineage>
        <taxon>Eukaryota</taxon>
        <taxon>Sar</taxon>
        <taxon>Stramenopiles</taxon>
        <taxon>Oomycota</taxon>
        <taxon>Peronosporomycetes</taxon>
        <taxon>Peronosporales</taxon>
        <taxon>Peronosporaceae</taxon>
        <taxon>Phytophthora</taxon>
    </lineage>
</organism>
<keyword evidence="2" id="KW-0274">FAD</keyword>
<dbReference type="PANTHER" id="PTHR46720:SF3">
    <property type="entry name" value="FAD-BINDING DOMAIN-CONTAINING PROTEIN-RELATED"/>
    <property type="match status" value="1"/>
</dbReference>
<comment type="caution">
    <text evidence="4">The sequence shown here is derived from an EMBL/GenBank/DDBJ whole genome shotgun (WGS) entry which is preliminary data.</text>
</comment>
<dbReference type="Proteomes" id="UP000602510">
    <property type="component" value="Unassembled WGS sequence"/>
</dbReference>
<sequence>MAATTPNHGSGAAMAIEDAYVLASLLADVHHASDLKGAFEAFEKVVATCHEAGKLYDFELPGYEDDVKKIAKNLQKRMRWIWEEDLEQEVADAKLFFQTAAKQKY</sequence>
<protein>
    <submittedName>
        <fullName evidence="4">Putative 6-methylsalicylic acid decarboxylase atA</fullName>
    </submittedName>
</protein>
<gene>
    <name evidence="4" type="ORF">GN244_ATG17675</name>
</gene>
<dbReference type="Gene3D" id="3.50.50.60">
    <property type="entry name" value="FAD/NAD(P)-binding domain"/>
    <property type="match status" value="1"/>
</dbReference>
<dbReference type="InterPro" id="IPR036188">
    <property type="entry name" value="FAD/NAD-bd_sf"/>
</dbReference>
<dbReference type="EMBL" id="WSZM01000671">
    <property type="protein sequence ID" value="KAF4030544.1"/>
    <property type="molecule type" value="Genomic_DNA"/>
</dbReference>
<keyword evidence="3" id="KW-0560">Oxidoreductase</keyword>
<keyword evidence="5" id="KW-1185">Reference proteome</keyword>
<proteinExistence type="predicted"/>
<dbReference type="SUPFAM" id="SSF51905">
    <property type="entry name" value="FAD/NAD(P)-binding domain"/>
    <property type="match status" value="1"/>
</dbReference>
<dbReference type="GO" id="GO:0016491">
    <property type="term" value="F:oxidoreductase activity"/>
    <property type="evidence" value="ECO:0007669"/>
    <property type="project" value="UniProtKB-KW"/>
</dbReference>